<evidence type="ECO:0000256" key="5">
    <source>
        <dbReference type="SAM" id="Phobius"/>
    </source>
</evidence>
<dbReference type="VEuPathDB" id="FungiDB:ASPFODRAFT_55580"/>
<reference evidence="7" key="2">
    <citation type="submission" date="2016-02" db="EMBL/GenBank/DDBJ databases">
        <title>Genome sequencing of Aspergillus luchuensis NBRC 4314.</title>
        <authorList>
            <person name="Yamada O."/>
        </authorList>
    </citation>
    <scope>NUCLEOTIDE SEQUENCE [LARGE SCALE GENOMIC DNA]</scope>
    <source>
        <strain evidence="7">RIB 2604</strain>
    </source>
</reference>
<dbReference type="InterPro" id="IPR005828">
    <property type="entry name" value="MFS_sugar_transport-like"/>
</dbReference>
<name>A0A146FKR3_ASPKA</name>
<feature type="transmembrane region" description="Helical" evidence="5">
    <location>
        <begin position="59"/>
        <end position="80"/>
    </location>
</feature>
<feature type="transmembrane region" description="Helical" evidence="5">
    <location>
        <begin position="265"/>
        <end position="285"/>
    </location>
</feature>
<evidence type="ECO:0000256" key="3">
    <source>
        <dbReference type="ARBA" id="ARBA00022989"/>
    </source>
</evidence>
<reference evidence="6 7" key="1">
    <citation type="journal article" date="2016" name="DNA Res.">
        <title>Genome sequence of Aspergillus luchuensis NBRC 4314.</title>
        <authorList>
            <person name="Yamada O."/>
            <person name="Machida M."/>
            <person name="Hosoyama A."/>
            <person name="Goto M."/>
            <person name="Takahashi T."/>
            <person name="Futagami T."/>
            <person name="Yamagata Y."/>
            <person name="Takeuchi M."/>
            <person name="Kobayashi T."/>
            <person name="Koike H."/>
            <person name="Abe K."/>
            <person name="Asai K."/>
            <person name="Arita M."/>
            <person name="Fujita N."/>
            <person name="Fukuda K."/>
            <person name="Higa K."/>
            <person name="Horikawa H."/>
            <person name="Ishikawa T."/>
            <person name="Jinno K."/>
            <person name="Kato Y."/>
            <person name="Kirimura K."/>
            <person name="Mizutani O."/>
            <person name="Nakasone K."/>
            <person name="Sano M."/>
            <person name="Shiraishi Y."/>
            <person name="Tsukahara M."/>
            <person name="Gomi K."/>
        </authorList>
    </citation>
    <scope>NUCLEOTIDE SEQUENCE [LARGE SCALE GENOMIC DNA]</scope>
    <source>
        <strain evidence="6 7">RIB 2604</strain>
    </source>
</reference>
<keyword evidence="4 5" id="KW-0472">Membrane</keyword>
<protein>
    <submittedName>
        <fullName evidence="6">MFS sugar transporter</fullName>
    </submittedName>
</protein>
<gene>
    <name evidence="6" type="ORF">RIB2604_02103460</name>
</gene>
<dbReference type="GO" id="GO:0022857">
    <property type="term" value="F:transmembrane transporter activity"/>
    <property type="evidence" value="ECO:0007669"/>
    <property type="project" value="InterPro"/>
</dbReference>
<evidence type="ECO:0000313" key="6">
    <source>
        <dbReference type="EMBL" id="GAT26664.1"/>
    </source>
</evidence>
<comment type="subcellular location">
    <subcellularLocation>
        <location evidence="1">Membrane</location>
    </subcellularLocation>
</comment>
<feature type="transmembrane region" description="Helical" evidence="5">
    <location>
        <begin position="198"/>
        <end position="221"/>
    </location>
</feature>
<feature type="transmembrane region" description="Helical" evidence="5">
    <location>
        <begin position="233"/>
        <end position="253"/>
    </location>
</feature>
<organism evidence="6 7">
    <name type="scientific">Aspergillus kawachii</name>
    <name type="common">White koji mold</name>
    <name type="synonym">Aspergillus awamori var. kawachi</name>
    <dbReference type="NCBI Taxonomy" id="1069201"/>
    <lineage>
        <taxon>Eukaryota</taxon>
        <taxon>Fungi</taxon>
        <taxon>Dikarya</taxon>
        <taxon>Ascomycota</taxon>
        <taxon>Pezizomycotina</taxon>
        <taxon>Eurotiomycetes</taxon>
        <taxon>Eurotiomycetidae</taxon>
        <taxon>Eurotiales</taxon>
        <taxon>Aspergillaceae</taxon>
        <taxon>Aspergillus</taxon>
        <taxon>Aspergillus subgen. Circumdati</taxon>
    </lineage>
</organism>
<dbReference type="InterPro" id="IPR036259">
    <property type="entry name" value="MFS_trans_sf"/>
</dbReference>
<dbReference type="AlphaFoldDB" id="A0A146FKR3"/>
<evidence type="ECO:0000256" key="2">
    <source>
        <dbReference type="ARBA" id="ARBA00022692"/>
    </source>
</evidence>
<dbReference type="Gene3D" id="1.20.1250.20">
    <property type="entry name" value="MFS general substrate transporter like domains"/>
    <property type="match status" value="1"/>
</dbReference>
<comment type="caution">
    <text evidence="6">The sequence shown here is derived from an EMBL/GenBank/DDBJ whole genome shotgun (WGS) entry which is preliminary data.</text>
</comment>
<dbReference type="GO" id="GO:0016020">
    <property type="term" value="C:membrane"/>
    <property type="evidence" value="ECO:0007669"/>
    <property type="project" value="UniProtKB-SubCell"/>
</dbReference>
<accession>A0A146FKR3</accession>
<keyword evidence="6" id="KW-0762">Sugar transport</keyword>
<feature type="transmembrane region" description="Helical" evidence="5">
    <location>
        <begin position="168"/>
        <end position="186"/>
    </location>
</feature>
<dbReference type="EMBL" id="BCWF01000021">
    <property type="protein sequence ID" value="GAT26664.1"/>
    <property type="molecule type" value="Genomic_DNA"/>
</dbReference>
<evidence type="ECO:0000256" key="1">
    <source>
        <dbReference type="ARBA" id="ARBA00004370"/>
    </source>
</evidence>
<dbReference type="Proteomes" id="UP000075230">
    <property type="component" value="Unassembled WGS sequence"/>
</dbReference>
<keyword evidence="2 5" id="KW-0812">Transmembrane</keyword>
<proteinExistence type="predicted"/>
<feature type="transmembrane region" description="Helical" evidence="5">
    <location>
        <begin position="20"/>
        <end position="39"/>
    </location>
</feature>
<sequence>MRACLAILRISNQYSRRLELTFLNIDRLFVGVALATLSFNMPLHLAEFAPASVRGRAMLLWPLYVFNFHVKALPVNITTFKQVFMPIPRDVTQINIVIIPIAISFTSSLRHMTLESPYQCIAQGHMASSLQALYKARPSKIVAARDLYRIYATSPLESSRASQSARRAIIYSVTIMLVRILMIPSEQVTEHLLGKTDIYQVVAMFFSTGFAVAIIASLFQLMDYNRWGQRHYLLSRILMLQAFVLIVPLNLNLDSMRFVRFCMQILLSTGLSAVATVYAVEILPYRCRDNDLQPDKGYAITVSVYNTVRVLVQLIDLKPYYPFHYPDGGPRPSDLITAFCRIMHMCAIAVATGLTHSFMRETAKIPLEDMEKLFEARDRDTILYQMTIVWPYLFRRYVLWQNVALEPFEESQYGAGAIALT</sequence>
<evidence type="ECO:0000256" key="4">
    <source>
        <dbReference type="ARBA" id="ARBA00023136"/>
    </source>
</evidence>
<dbReference type="Pfam" id="PF00083">
    <property type="entry name" value="Sugar_tr"/>
    <property type="match status" value="1"/>
</dbReference>
<keyword evidence="3 5" id="KW-1133">Transmembrane helix</keyword>
<evidence type="ECO:0000313" key="7">
    <source>
        <dbReference type="Proteomes" id="UP000075230"/>
    </source>
</evidence>
<dbReference type="SUPFAM" id="SSF103473">
    <property type="entry name" value="MFS general substrate transporter"/>
    <property type="match status" value="1"/>
</dbReference>
<keyword evidence="6" id="KW-0813">Transport</keyword>